<organism evidence="1 2">
    <name type="scientific">Kaistia hirudinis</name>
    <dbReference type="NCBI Taxonomy" id="1293440"/>
    <lineage>
        <taxon>Bacteria</taxon>
        <taxon>Pseudomonadati</taxon>
        <taxon>Pseudomonadota</taxon>
        <taxon>Alphaproteobacteria</taxon>
        <taxon>Hyphomicrobiales</taxon>
        <taxon>Kaistiaceae</taxon>
        <taxon>Kaistia</taxon>
    </lineage>
</organism>
<keyword evidence="1" id="KW-0808">Transferase</keyword>
<sequence>MAKAYETHPIAEEQIEGAFVLARLSEPGLDLEGWRDRCLRSRWHGAGEIAVVSNTRGYVQGLAIIVRPGHFLRHDALEVPCFVVASAADDVGVGQELFRYVADCARQAGCPSIHIHFADDSEQTLSADAAPEEVNFLLRATPKVRLPDSGGAPPARSASAPR</sequence>
<proteinExistence type="predicted"/>
<protein>
    <submittedName>
        <fullName evidence="1">GNAT superfamily N-acetyltransferase</fullName>
    </submittedName>
</protein>
<dbReference type="EMBL" id="JACIDS010000001">
    <property type="protein sequence ID" value="MBB3929694.1"/>
    <property type="molecule type" value="Genomic_DNA"/>
</dbReference>
<dbReference type="AlphaFoldDB" id="A0A840AKJ7"/>
<dbReference type="RefSeq" id="WP_183397325.1">
    <property type="nucleotide sequence ID" value="NZ_JACIDS010000001.1"/>
</dbReference>
<evidence type="ECO:0000313" key="1">
    <source>
        <dbReference type="EMBL" id="MBB3929694.1"/>
    </source>
</evidence>
<dbReference type="GO" id="GO:0016740">
    <property type="term" value="F:transferase activity"/>
    <property type="evidence" value="ECO:0007669"/>
    <property type="project" value="UniProtKB-KW"/>
</dbReference>
<dbReference type="SUPFAM" id="SSF55729">
    <property type="entry name" value="Acyl-CoA N-acyltransferases (Nat)"/>
    <property type="match status" value="1"/>
</dbReference>
<name>A0A840AKJ7_9HYPH</name>
<dbReference type="Gene3D" id="3.40.630.30">
    <property type="match status" value="1"/>
</dbReference>
<dbReference type="Proteomes" id="UP000553963">
    <property type="component" value="Unassembled WGS sequence"/>
</dbReference>
<dbReference type="InterPro" id="IPR016181">
    <property type="entry name" value="Acyl_CoA_acyltransferase"/>
</dbReference>
<gene>
    <name evidence="1" type="ORF">GGR25_000713</name>
</gene>
<accession>A0A840AKJ7</accession>
<comment type="caution">
    <text evidence="1">The sequence shown here is derived from an EMBL/GenBank/DDBJ whole genome shotgun (WGS) entry which is preliminary data.</text>
</comment>
<keyword evidence="2" id="KW-1185">Reference proteome</keyword>
<evidence type="ECO:0000313" key="2">
    <source>
        <dbReference type="Proteomes" id="UP000553963"/>
    </source>
</evidence>
<reference evidence="1 2" key="1">
    <citation type="submission" date="2020-08" db="EMBL/GenBank/DDBJ databases">
        <title>Genomic Encyclopedia of Type Strains, Phase IV (KMG-IV): sequencing the most valuable type-strain genomes for metagenomic binning, comparative biology and taxonomic classification.</title>
        <authorList>
            <person name="Goeker M."/>
        </authorList>
    </citation>
    <scope>NUCLEOTIDE SEQUENCE [LARGE SCALE GENOMIC DNA]</scope>
    <source>
        <strain evidence="1 2">DSM 25966</strain>
    </source>
</reference>